<dbReference type="SUPFAM" id="SSF55031">
    <property type="entry name" value="Bacterial exopeptidase dimerisation domain"/>
    <property type="match status" value="1"/>
</dbReference>
<organism evidence="3 4">
    <name type="scientific">Marinobacterium alkalitolerans</name>
    <dbReference type="NCBI Taxonomy" id="1542925"/>
    <lineage>
        <taxon>Bacteria</taxon>
        <taxon>Pseudomonadati</taxon>
        <taxon>Pseudomonadota</taxon>
        <taxon>Gammaproteobacteria</taxon>
        <taxon>Oceanospirillales</taxon>
        <taxon>Oceanospirillaceae</taxon>
        <taxon>Marinobacterium</taxon>
    </lineage>
</organism>
<feature type="domain" description="Peptidase M20 dimerisation" evidence="2">
    <location>
        <begin position="178"/>
        <end position="278"/>
    </location>
</feature>
<comment type="caution">
    <text evidence="3">The sequence shown here is derived from an EMBL/GenBank/DDBJ whole genome shotgun (WGS) entry which is preliminary data.</text>
</comment>
<dbReference type="InterPro" id="IPR017439">
    <property type="entry name" value="Amidohydrolase"/>
</dbReference>
<dbReference type="RefSeq" id="WP_209286023.1">
    <property type="nucleotide sequence ID" value="NZ_JACVEW010000002.1"/>
</dbReference>
<dbReference type="NCBIfam" id="TIGR01891">
    <property type="entry name" value="amidohydrolases"/>
    <property type="match status" value="1"/>
</dbReference>
<dbReference type="InterPro" id="IPR011650">
    <property type="entry name" value="Peptidase_M20_dimer"/>
</dbReference>
<dbReference type="CDD" id="cd03886">
    <property type="entry name" value="M20_Acy1"/>
    <property type="match status" value="1"/>
</dbReference>
<dbReference type="Gene3D" id="3.30.70.360">
    <property type="match status" value="1"/>
</dbReference>
<keyword evidence="4" id="KW-1185">Reference proteome</keyword>
<proteinExistence type="predicted"/>
<protein>
    <submittedName>
        <fullName evidence="3">Amidohydrolase</fullName>
    </submittedName>
</protein>
<sequence length="385" mass="42121">MQAKWQEIIQQAVQFRHQLHRRPELTWEEENTSALIREQLDSLGIEWRSCARFGTLATLAPNAKGPHIALRGDIDALPIHELTDLPYKSEVEGKMHACGHDGHTAALWAAAAWLKAHEAELPGPVTLVFQPAEEGGHGARSMIEDGALEGVDRIYGWHNWPAIPFGQAVCPDGPVMSGNGTFEIELKGRGGHASQPELCRDPVLAAAAITLNLQQIVSRRLPPQSATVVSVTSIDAINAPTVTPDRVKMGGSIRLAQPELRETINQLITDISEETARTYGVSAHVTTTKRYEATINHPDAAEDYRNALADALGQNWQCKPIHIPIMASEDFSYYLNEIPGAFALIGMSKEDAYKAPCHSPEYAFNDDLIGQVVKVFSRLVGAPEP</sequence>
<dbReference type="PANTHER" id="PTHR11014:SF63">
    <property type="entry name" value="METALLOPEPTIDASE, PUTATIVE (AFU_ORTHOLOGUE AFUA_6G09600)-RELATED"/>
    <property type="match status" value="1"/>
</dbReference>
<dbReference type="Pfam" id="PF07687">
    <property type="entry name" value="M20_dimer"/>
    <property type="match status" value="1"/>
</dbReference>
<dbReference type="PANTHER" id="PTHR11014">
    <property type="entry name" value="PEPTIDASE M20 FAMILY MEMBER"/>
    <property type="match status" value="1"/>
</dbReference>
<evidence type="ECO:0000256" key="1">
    <source>
        <dbReference type="ARBA" id="ARBA00022801"/>
    </source>
</evidence>
<accession>A0ABS3Z6R3</accession>
<gene>
    <name evidence="3" type="ORF">H9C73_01555</name>
</gene>
<dbReference type="InterPro" id="IPR002933">
    <property type="entry name" value="Peptidase_M20"/>
</dbReference>
<dbReference type="SUPFAM" id="SSF53187">
    <property type="entry name" value="Zn-dependent exopeptidases"/>
    <property type="match status" value="1"/>
</dbReference>
<evidence type="ECO:0000259" key="2">
    <source>
        <dbReference type="Pfam" id="PF07687"/>
    </source>
</evidence>
<reference evidence="3 4" key="1">
    <citation type="submission" date="2020-09" db="EMBL/GenBank/DDBJ databases">
        <authorList>
            <person name="Tanuku N.R.S."/>
        </authorList>
    </citation>
    <scope>NUCLEOTIDE SEQUENCE [LARGE SCALE GENOMIC DNA]</scope>
    <source>
        <strain evidence="3 4">AK62</strain>
    </source>
</reference>
<dbReference type="PIRSF" id="PIRSF005962">
    <property type="entry name" value="Pept_M20D_amidohydro"/>
    <property type="match status" value="1"/>
</dbReference>
<dbReference type="NCBIfam" id="NF038260">
    <property type="entry name" value="ectoine_DoeB_2"/>
    <property type="match status" value="1"/>
</dbReference>
<dbReference type="EMBL" id="JACVEW010000002">
    <property type="protein sequence ID" value="MBP0047406.1"/>
    <property type="molecule type" value="Genomic_DNA"/>
</dbReference>
<evidence type="ECO:0000313" key="4">
    <source>
        <dbReference type="Proteomes" id="UP000810171"/>
    </source>
</evidence>
<dbReference type="InterPro" id="IPR036264">
    <property type="entry name" value="Bact_exopeptidase_dim_dom"/>
</dbReference>
<dbReference type="Gene3D" id="3.40.630.10">
    <property type="entry name" value="Zn peptidases"/>
    <property type="match status" value="1"/>
</dbReference>
<name>A0ABS3Z6R3_9GAMM</name>
<dbReference type="Proteomes" id="UP000810171">
    <property type="component" value="Unassembled WGS sequence"/>
</dbReference>
<dbReference type="Pfam" id="PF01546">
    <property type="entry name" value="Peptidase_M20"/>
    <property type="match status" value="1"/>
</dbReference>
<evidence type="ECO:0000313" key="3">
    <source>
        <dbReference type="EMBL" id="MBP0047406.1"/>
    </source>
</evidence>
<keyword evidence="1" id="KW-0378">Hydrolase</keyword>